<protein>
    <submittedName>
        <fullName evidence="1">Uncharacterized protein</fullName>
    </submittedName>
</protein>
<dbReference type="OrthoDB" id="6448808at2759"/>
<reference evidence="1" key="1">
    <citation type="submission" date="2020-08" db="EMBL/GenBank/DDBJ databases">
        <title>Multicomponent nature underlies the extraordinary mechanical properties of spider dragline silk.</title>
        <authorList>
            <person name="Kono N."/>
            <person name="Nakamura H."/>
            <person name="Mori M."/>
            <person name="Yoshida Y."/>
            <person name="Ohtoshi R."/>
            <person name="Malay A.D."/>
            <person name="Moran D.A.P."/>
            <person name="Tomita M."/>
            <person name="Numata K."/>
            <person name="Arakawa K."/>
        </authorList>
    </citation>
    <scope>NUCLEOTIDE SEQUENCE</scope>
</reference>
<comment type="caution">
    <text evidence="1">The sequence shown here is derived from an EMBL/GenBank/DDBJ whole genome shotgun (WGS) entry which is preliminary data.</text>
</comment>
<keyword evidence="2" id="KW-1185">Reference proteome</keyword>
<accession>A0A8X6Q4V7</accession>
<evidence type="ECO:0000313" key="2">
    <source>
        <dbReference type="Proteomes" id="UP000887013"/>
    </source>
</evidence>
<dbReference type="AlphaFoldDB" id="A0A8X6Q4V7"/>
<gene>
    <name evidence="1" type="ORF">NPIL_552351</name>
</gene>
<evidence type="ECO:0000313" key="1">
    <source>
        <dbReference type="EMBL" id="GFU06720.1"/>
    </source>
</evidence>
<name>A0A8X6Q4V7_NEPPI</name>
<organism evidence="1 2">
    <name type="scientific">Nephila pilipes</name>
    <name type="common">Giant wood spider</name>
    <name type="synonym">Nephila maculata</name>
    <dbReference type="NCBI Taxonomy" id="299642"/>
    <lineage>
        <taxon>Eukaryota</taxon>
        <taxon>Metazoa</taxon>
        <taxon>Ecdysozoa</taxon>
        <taxon>Arthropoda</taxon>
        <taxon>Chelicerata</taxon>
        <taxon>Arachnida</taxon>
        <taxon>Araneae</taxon>
        <taxon>Araneomorphae</taxon>
        <taxon>Entelegynae</taxon>
        <taxon>Araneoidea</taxon>
        <taxon>Nephilidae</taxon>
        <taxon>Nephila</taxon>
    </lineage>
</organism>
<dbReference type="Proteomes" id="UP000887013">
    <property type="component" value="Unassembled WGS sequence"/>
</dbReference>
<dbReference type="EMBL" id="BMAW01124186">
    <property type="protein sequence ID" value="GFU06720.1"/>
    <property type="molecule type" value="Genomic_DNA"/>
</dbReference>
<sequence length="148" mass="17241">MIRNLISLYFDKRTRIQRNNLMVECKEQKQVKNTIPIVKSFTVHKMRLTLDFEAQFDGFENRCNFTIKQKFLPREKPSVPTVQSLTVLKICESLGLEAQLLSTPGKNFMLSKQNTKTKSAPVVRSFMVYKMCLALEIDVKLDTEKEFD</sequence>
<proteinExistence type="predicted"/>